<evidence type="ECO:0000256" key="3">
    <source>
        <dbReference type="ARBA" id="ARBA00022741"/>
    </source>
</evidence>
<dbReference type="SMART" id="SM00129">
    <property type="entry name" value="KISc"/>
    <property type="match status" value="1"/>
</dbReference>
<protein>
    <recommendedName>
        <fullName evidence="9">Kinesin motor domain-containing protein</fullName>
    </recommendedName>
</protein>
<comment type="subcellular location">
    <subcellularLocation>
        <location evidence="1">Cytoplasm</location>
    </subcellularLocation>
</comment>
<keyword evidence="6" id="KW-0505">Motor protein</keyword>
<evidence type="ECO:0000256" key="6">
    <source>
        <dbReference type="PROSITE-ProRule" id="PRU00283"/>
    </source>
</evidence>
<dbReference type="PRINTS" id="PR00380">
    <property type="entry name" value="KINESINHEAVY"/>
</dbReference>
<feature type="region of interest" description="Disordered" evidence="8">
    <location>
        <begin position="873"/>
        <end position="958"/>
    </location>
</feature>
<dbReference type="InterPro" id="IPR036961">
    <property type="entry name" value="Kinesin_motor_dom_sf"/>
</dbReference>
<comment type="similarity">
    <text evidence="6">Belongs to the TRAFAC class myosin-kinesin ATPase superfamily. Kinesin family.</text>
</comment>
<dbReference type="PROSITE" id="PS50067">
    <property type="entry name" value="KINESIN_MOTOR_2"/>
    <property type="match status" value="1"/>
</dbReference>
<dbReference type="InterPro" id="IPR027417">
    <property type="entry name" value="P-loop_NTPase"/>
</dbReference>
<keyword evidence="11" id="KW-1185">Reference proteome</keyword>
<dbReference type="GO" id="GO:0005737">
    <property type="term" value="C:cytoplasm"/>
    <property type="evidence" value="ECO:0007669"/>
    <property type="project" value="UniProtKB-SubCell"/>
</dbReference>
<comment type="caution">
    <text evidence="10">The sequence shown here is derived from an EMBL/GenBank/DDBJ whole genome shotgun (WGS) entry which is preliminary data.</text>
</comment>
<feature type="region of interest" description="Disordered" evidence="8">
    <location>
        <begin position="1195"/>
        <end position="1265"/>
    </location>
</feature>
<dbReference type="OrthoDB" id="3176171at2759"/>
<dbReference type="PANTHER" id="PTHR47969">
    <property type="entry name" value="CHROMOSOME-ASSOCIATED KINESIN KIF4A-RELATED"/>
    <property type="match status" value="1"/>
</dbReference>
<evidence type="ECO:0000313" key="10">
    <source>
        <dbReference type="EMBL" id="KAG8468061.1"/>
    </source>
</evidence>
<keyword evidence="5 7" id="KW-0175">Coiled coil</keyword>
<gene>
    <name evidence="10" type="ORF">KFE25_007113</name>
</gene>
<dbReference type="InterPro" id="IPR019821">
    <property type="entry name" value="Kinesin_motor_CS"/>
</dbReference>
<sequence>MVAIRLRPSPSERAAVIQHEGNELVVRDHHFSFDLVYGPDVDQQRVYDDLGSPILHHALRGLNGTILAYGQTGSGKTYTMLGGEDAPPDRLAASAGIVPRLSRELFALLDAERAAQGEGGARILVSCSFLEVYNEVLYDLLAEPGERQTRPLEIRESAAAGVRVHGLVEAPVGSERDILRAVSSGHRRRATGSTAMNLRSSRSHAVFTVDVLRREPSGRELRARLNLVDLAGSERTGQFGAKGGQFREGVAINKSLSALGAVINALAAGAGTAGAASGGAPGGACGGACGQLFVPYRNSKLTRVLQGSLGGNSLTAMIGTVSLDPACADDSASTLQYAERAKLIPVHATANEARTEHGADGAAGGGEARALRAQVRALQTELAQLTQRRGGVGAGGADDDDAISRQLRQRLDDTQYELRQTFEEKERMARELAHSRNAHAEQRAAARRARRAEREVARERLLAEQVHGHWLRALGLSERLWEAKLRELPRAAAAAQLALSEAELRFCQQRSFIAMMVSTLGEQSAELHSLHLEATERRAPGTDWRARRGSRGGHGGVLTAEHAQMHTLRQVALKLDALHGERERGVALRTDAEDAYARAFALLEEAHSALARSSAAELARGWDDGGAASGGARSSGAGGDAEFAAAEAAAAAAADAAEEAEVEERGAEAEAYAEGMLDVACARQQLSAWRDQLLSAAPQGSQLIVTVSELCAVLAAMLQAHRATLAAALAAGAPTERELERVDGFDRVEVGALVAQLTDAAQLGGALRAHLVDIAAGPHRQRQSPSRAAERAAGAAGASASGADTHDGAALEHLGLLSAPVHSRLVTLIRALEAAIEHALRAGRGADAGARAFGRPHAWASYGDARAAHAAPRDLAGSGVPRAPAATSADSDAGAPPPACAAARRAARQRQRQAEGDPAGAHAAGTPVMLARPPGGAPHVGAHAARSPPPARSGTPSPEVALPMQRLAERSAWSDSTGTEVAVLEEQLSQAQLRLAAAELSLDTATASTRALAARLADADCTSAALSAQVRAMELENDDLSREAATLRAELLQSHDQASLFIHWLGHARGNLLIDTAAGADGDDGAGTDGDDSYSSALRDAFQLVEAKFLLYHRLVPLEVHGSACATSNSTSFPTGGRVISKARRAFSAIFAHSQHDRARRSAHGGAPTVALSADATPRAASAGYAVPWVGKARSAGTPSAEHAPNRAAHPDAHARSASQPRRRTAHEGGHTPAEGQRASPMRRMARVDSALVSSQPSDEAQLGA</sequence>
<dbReference type="Proteomes" id="UP000751190">
    <property type="component" value="Unassembled WGS sequence"/>
</dbReference>
<feature type="domain" description="Kinesin motor" evidence="9">
    <location>
        <begin position="1"/>
        <end position="344"/>
    </location>
</feature>
<dbReference type="Pfam" id="PF00225">
    <property type="entry name" value="Kinesin"/>
    <property type="match status" value="1"/>
</dbReference>
<accession>A0A8J5XSC0</accession>
<feature type="compositionally biased region" description="Low complexity" evidence="8">
    <location>
        <begin position="873"/>
        <end position="904"/>
    </location>
</feature>
<dbReference type="GO" id="GO:0008017">
    <property type="term" value="F:microtubule binding"/>
    <property type="evidence" value="ECO:0007669"/>
    <property type="project" value="InterPro"/>
</dbReference>
<dbReference type="PANTHER" id="PTHR47969:SF15">
    <property type="entry name" value="CHROMOSOME-ASSOCIATED KINESIN KIF4A-RELATED"/>
    <property type="match status" value="1"/>
</dbReference>
<dbReference type="GO" id="GO:0005524">
    <property type="term" value="F:ATP binding"/>
    <property type="evidence" value="ECO:0007669"/>
    <property type="project" value="UniProtKB-UniRule"/>
</dbReference>
<feature type="coiled-coil region" evidence="7">
    <location>
        <begin position="368"/>
        <end position="431"/>
    </location>
</feature>
<dbReference type="GO" id="GO:0051231">
    <property type="term" value="P:spindle elongation"/>
    <property type="evidence" value="ECO:0007669"/>
    <property type="project" value="TreeGrafter"/>
</dbReference>
<evidence type="ECO:0000256" key="7">
    <source>
        <dbReference type="SAM" id="Coils"/>
    </source>
</evidence>
<proteinExistence type="inferred from homology"/>
<dbReference type="GO" id="GO:0007018">
    <property type="term" value="P:microtubule-based movement"/>
    <property type="evidence" value="ECO:0007669"/>
    <property type="project" value="InterPro"/>
</dbReference>
<dbReference type="AlphaFoldDB" id="A0A8J5XSC0"/>
<feature type="binding site" evidence="6">
    <location>
        <begin position="70"/>
        <end position="77"/>
    </location>
    <ligand>
        <name>ATP</name>
        <dbReference type="ChEBI" id="CHEBI:30616"/>
    </ligand>
</feature>
<evidence type="ECO:0000256" key="5">
    <source>
        <dbReference type="ARBA" id="ARBA00023054"/>
    </source>
</evidence>
<feature type="region of interest" description="Disordered" evidence="8">
    <location>
        <begin position="777"/>
        <end position="804"/>
    </location>
</feature>
<dbReference type="GO" id="GO:0003777">
    <property type="term" value="F:microtubule motor activity"/>
    <property type="evidence" value="ECO:0007669"/>
    <property type="project" value="InterPro"/>
</dbReference>
<keyword evidence="2" id="KW-0963">Cytoplasm</keyword>
<feature type="compositionally biased region" description="Low complexity" evidence="8">
    <location>
        <begin position="931"/>
        <end position="958"/>
    </location>
</feature>
<name>A0A8J5XSC0_DIALT</name>
<organism evidence="10 11">
    <name type="scientific">Diacronema lutheri</name>
    <name type="common">Unicellular marine alga</name>
    <name type="synonym">Monochrysis lutheri</name>
    <dbReference type="NCBI Taxonomy" id="2081491"/>
    <lineage>
        <taxon>Eukaryota</taxon>
        <taxon>Haptista</taxon>
        <taxon>Haptophyta</taxon>
        <taxon>Pavlovophyceae</taxon>
        <taxon>Pavlovales</taxon>
        <taxon>Pavlovaceae</taxon>
        <taxon>Diacronema</taxon>
    </lineage>
</organism>
<feature type="compositionally biased region" description="Low complexity" evidence="8">
    <location>
        <begin position="784"/>
        <end position="803"/>
    </location>
</feature>
<keyword evidence="3 6" id="KW-0547">Nucleotide-binding</keyword>
<dbReference type="EMBL" id="JAGTXO010000005">
    <property type="protein sequence ID" value="KAG8468061.1"/>
    <property type="molecule type" value="Genomic_DNA"/>
</dbReference>
<dbReference type="Gene3D" id="3.40.850.10">
    <property type="entry name" value="Kinesin motor domain"/>
    <property type="match status" value="1"/>
</dbReference>
<dbReference type="InterPro" id="IPR027640">
    <property type="entry name" value="Kinesin-like_fam"/>
</dbReference>
<dbReference type="CDD" id="cd00106">
    <property type="entry name" value="KISc"/>
    <property type="match status" value="1"/>
</dbReference>
<evidence type="ECO:0000313" key="11">
    <source>
        <dbReference type="Proteomes" id="UP000751190"/>
    </source>
</evidence>
<evidence type="ECO:0000259" key="9">
    <source>
        <dbReference type="PROSITE" id="PS50067"/>
    </source>
</evidence>
<dbReference type="GO" id="GO:0005875">
    <property type="term" value="C:microtubule associated complex"/>
    <property type="evidence" value="ECO:0007669"/>
    <property type="project" value="TreeGrafter"/>
</dbReference>
<dbReference type="InterPro" id="IPR001752">
    <property type="entry name" value="Kinesin_motor_dom"/>
</dbReference>
<evidence type="ECO:0000256" key="8">
    <source>
        <dbReference type="SAM" id="MobiDB-lite"/>
    </source>
</evidence>
<evidence type="ECO:0000256" key="1">
    <source>
        <dbReference type="ARBA" id="ARBA00004496"/>
    </source>
</evidence>
<evidence type="ECO:0000256" key="2">
    <source>
        <dbReference type="ARBA" id="ARBA00022490"/>
    </source>
</evidence>
<feature type="coiled-coil region" evidence="7">
    <location>
        <begin position="981"/>
        <end position="1057"/>
    </location>
</feature>
<feature type="coiled-coil region" evidence="7">
    <location>
        <begin position="643"/>
        <end position="670"/>
    </location>
</feature>
<reference evidence="10" key="1">
    <citation type="submission" date="2021-05" db="EMBL/GenBank/DDBJ databases">
        <title>The genome of the haptophyte Pavlova lutheri (Diacronema luteri, Pavlovales) - a model for lipid biosynthesis in eukaryotic algae.</title>
        <authorList>
            <person name="Hulatt C.J."/>
            <person name="Posewitz M.C."/>
        </authorList>
    </citation>
    <scope>NUCLEOTIDE SEQUENCE</scope>
    <source>
        <strain evidence="10">NIVA-4/92</strain>
    </source>
</reference>
<dbReference type="PROSITE" id="PS00411">
    <property type="entry name" value="KINESIN_MOTOR_1"/>
    <property type="match status" value="1"/>
</dbReference>
<dbReference type="SUPFAM" id="SSF52540">
    <property type="entry name" value="P-loop containing nucleoside triphosphate hydrolases"/>
    <property type="match status" value="1"/>
</dbReference>
<evidence type="ECO:0000256" key="4">
    <source>
        <dbReference type="ARBA" id="ARBA00022840"/>
    </source>
</evidence>
<dbReference type="GO" id="GO:0007052">
    <property type="term" value="P:mitotic spindle organization"/>
    <property type="evidence" value="ECO:0007669"/>
    <property type="project" value="TreeGrafter"/>
</dbReference>
<keyword evidence="4 6" id="KW-0067">ATP-binding</keyword>